<sequence>MSLINNLIEQIKEKERLNYNYYINSTRNTEIINFLKECEKNKQNVYPTWSSIKILSSRNENKKQKKGNIGYNSVIVIDDDNDGNYINYNITNDDSENSISSRTRSKTGTSNINKNRVTLDDFFFPTNYTNNFNNINLTNNINNTSNANNISNTNEKSKTSTRSNRSRKSTRNYFSRGFFRRRGRKKRT</sequence>
<evidence type="ECO:0000256" key="1">
    <source>
        <dbReference type="SAM" id="MobiDB-lite"/>
    </source>
</evidence>
<organism evidence="2 3">
    <name type="scientific">Anaeromyces robustus</name>
    <dbReference type="NCBI Taxonomy" id="1754192"/>
    <lineage>
        <taxon>Eukaryota</taxon>
        <taxon>Fungi</taxon>
        <taxon>Fungi incertae sedis</taxon>
        <taxon>Chytridiomycota</taxon>
        <taxon>Chytridiomycota incertae sedis</taxon>
        <taxon>Neocallimastigomycetes</taxon>
        <taxon>Neocallimastigales</taxon>
        <taxon>Neocallimastigaceae</taxon>
        <taxon>Anaeromyces</taxon>
    </lineage>
</organism>
<proteinExistence type="predicted"/>
<reference evidence="2 3" key="2">
    <citation type="submission" date="2016-08" db="EMBL/GenBank/DDBJ databases">
        <title>Pervasive Adenine N6-methylation of Active Genes in Fungi.</title>
        <authorList>
            <consortium name="DOE Joint Genome Institute"/>
            <person name="Mondo S.J."/>
            <person name="Dannebaum R.O."/>
            <person name="Kuo R.C."/>
            <person name="Labutti K."/>
            <person name="Haridas S."/>
            <person name="Kuo A."/>
            <person name="Salamov A."/>
            <person name="Ahrendt S.R."/>
            <person name="Lipzen A."/>
            <person name="Sullivan W."/>
            <person name="Andreopoulos W.B."/>
            <person name="Clum A."/>
            <person name="Lindquist E."/>
            <person name="Daum C."/>
            <person name="Ramamoorthy G.K."/>
            <person name="Gryganskyi A."/>
            <person name="Culley D."/>
            <person name="Magnuson J.K."/>
            <person name="James T.Y."/>
            <person name="O'Malley M.A."/>
            <person name="Stajich J.E."/>
            <person name="Spatafora J.W."/>
            <person name="Visel A."/>
            <person name="Grigoriev I.V."/>
        </authorList>
    </citation>
    <scope>NUCLEOTIDE SEQUENCE [LARGE SCALE GENOMIC DNA]</scope>
    <source>
        <strain evidence="2 3">S4</strain>
    </source>
</reference>
<feature type="region of interest" description="Disordered" evidence="1">
    <location>
        <begin position="91"/>
        <end position="112"/>
    </location>
</feature>
<dbReference type="EMBL" id="MCFG01000340">
    <property type="protein sequence ID" value="ORX75718.1"/>
    <property type="molecule type" value="Genomic_DNA"/>
</dbReference>
<feature type="region of interest" description="Disordered" evidence="1">
    <location>
        <begin position="145"/>
        <end position="188"/>
    </location>
</feature>
<dbReference type="AlphaFoldDB" id="A0A1Y1WQZ7"/>
<evidence type="ECO:0000313" key="2">
    <source>
        <dbReference type="EMBL" id="ORX75718.1"/>
    </source>
</evidence>
<reference evidence="2 3" key="1">
    <citation type="submission" date="2016-08" db="EMBL/GenBank/DDBJ databases">
        <title>A Parts List for Fungal Cellulosomes Revealed by Comparative Genomics.</title>
        <authorList>
            <consortium name="DOE Joint Genome Institute"/>
            <person name="Haitjema C.H."/>
            <person name="Gilmore S.P."/>
            <person name="Henske J.K."/>
            <person name="Solomon K.V."/>
            <person name="De Groot R."/>
            <person name="Kuo A."/>
            <person name="Mondo S.J."/>
            <person name="Salamov A.A."/>
            <person name="Labutti K."/>
            <person name="Zhao Z."/>
            <person name="Chiniquy J."/>
            <person name="Barry K."/>
            <person name="Brewer H.M."/>
            <person name="Purvine S.O."/>
            <person name="Wright A.T."/>
            <person name="Boxma B."/>
            <person name="Van Alen T."/>
            <person name="Hackstein J.H."/>
            <person name="Baker S.E."/>
            <person name="Grigoriev I.V."/>
            <person name="O'Malley M.A."/>
        </authorList>
    </citation>
    <scope>NUCLEOTIDE SEQUENCE [LARGE SCALE GENOMIC DNA]</scope>
    <source>
        <strain evidence="2 3">S4</strain>
    </source>
</reference>
<comment type="caution">
    <text evidence="2">The sequence shown here is derived from an EMBL/GenBank/DDBJ whole genome shotgun (WGS) entry which is preliminary data.</text>
</comment>
<feature type="compositionally biased region" description="Basic residues" evidence="1">
    <location>
        <begin position="178"/>
        <end position="188"/>
    </location>
</feature>
<evidence type="ECO:0000313" key="3">
    <source>
        <dbReference type="Proteomes" id="UP000193944"/>
    </source>
</evidence>
<accession>A0A1Y1WQZ7</accession>
<name>A0A1Y1WQZ7_9FUNG</name>
<dbReference type="STRING" id="1754192.A0A1Y1WQZ7"/>
<feature type="compositionally biased region" description="Polar residues" evidence="1">
    <location>
        <begin position="97"/>
        <end position="112"/>
    </location>
</feature>
<keyword evidence="3" id="KW-1185">Reference proteome</keyword>
<feature type="compositionally biased region" description="Low complexity" evidence="1">
    <location>
        <begin position="145"/>
        <end position="154"/>
    </location>
</feature>
<gene>
    <name evidence="2" type="ORF">BCR32DRAFT_329681</name>
</gene>
<dbReference type="Proteomes" id="UP000193944">
    <property type="component" value="Unassembled WGS sequence"/>
</dbReference>
<dbReference type="OrthoDB" id="10514641at2759"/>
<protein>
    <submittedName>
        <fullName evidence="2">Uncharacterized protein</fullName>
    </submittedName>
</protein>